<evidence type="ECO:0000313" key="1">
    <source>
        <dbReference type="EMBL" id="SFD10730.1"/>
    </source>
</evidence>
<dbReference type="Proteomes" id="UP000198598">
    <property type="component" value="Unassembled WGS sequence"/>
</dbReference>
<gene>
    <name evidence="1" type="ORF">SAMN05216167_103337</name>
</gene>
<sequence length="47" mass="5870">MLREVGKRNFSALEEFLHDHIQKMPRTTLRYAIERFDPSRRRYYLDL</sequence>
<dbReference type="Gene3D" id="1.25.10.90">
    <property type="match status" value="1"/>
</dbReference>
<dbReference type="Pfam" id="PF08713">
    <property type="entry name" value="DNA_alkylation"/>
    <property type="match status" value="1"/>
</dbReference>
<name>A0A1I1PXW3_9BACT</name>
<reference evidence="1 2" key="1">
    <citation type="submission" date="2016-10" db="EMBL/GenBank/DDBJ databases">
        <authorList>
            <person name="de Groot N.N."/>
        </authorList>
    </citation>
    <scope>NUCLEOTIDE SEQUENCE [LARGE SCALE GENOMIC DNA]</scope>
    <source>
        <strain evidence="1 2">DSM 26130</strain>
    </source>
</reference>
<dbReference type="InterPro" id="IPR014825">
    <property type="entry name" value="DNA_alkylation"/>
</dbReference>
<accession>A0A1I1PXW3</accession>
<dbReference type="STRING" id="662367.SAMN05216167_103337"/>
<protein>
    <submittedName>
        <fullName evidence="1">DNA alkylation repair enzyme</fullName>
    </submittedName>
</protein>
<keyword evidence="2" id="KW-1185">Reference proteome</keyword>
<proteinExistence type="predicted"/>
<organism evidence="1 2">
    <name type="scientific">Spirosoma endophyticum</name>
    <dbReference type="NCBI Taxonomy" id="662367"/>
    <lineage>
        <taxon>Bacteria</taxon>
        <taxon>Pseudomonadati</taxon>
        <taxon>Bacteroidota</taxon>
        <taxon>Cytophagia</taxon>
        <taxon>Cytophagales</taxon>
        <taxon>Cytophagaceae</taxon>
        <taxon>Spirosoma</taxon>
    </lineage>
</organism>
<dbReference type="EMBL" id="FOLQ01000003">
    <property type="protein sequence ID" value="SFD10730.1"/>
    <property type="molecule type" value="Genomic_DNA"/>
</dbReference>
<dbReference type="AlphaFoldDB" id="A0A1I1PXW3"/>
<evidence type="ECO:0000313" key="2">
    <source>
        <dbReference type="Proteomes" id="UP000198598"/>
    </source>
</evidence>